<feature type="compositionally biased region" description="Polar residues" evidence="1">
    <location>
        <begin position="79"/>
        <end position="91"/>
    </location>
</feature>
<evidence type="ECO:0000313" key="2">
    <source>
        <dbReference type="EnsemblProtists" id="EOD27300"/>
    </source>
</evidence>
<dbReference type="HOGENOM" id="CLU_1655438_0_0_1"/>
<dbReference type="Proteomes" id="UP000013827">
    <property type="component" value="Unassembled WGS sequence"/>
</dbReference>
<keyword evidence="3" id="KW-1185">Reference proteome</keyword>
<dbReference type="PaxDb" id="2903-EOD27300"/>
<feature type="compositionally biased region" description="Low complexity" evidence="1">
    <location>
        <begin position="112"/>
        <end position="129"/>
    </location>
</feature>
<reference evidence="2" key="2">
    <citation type="submission" date="2024-10" db="UniProtKB">
        <authorList>
            <consortium name="EnsemblProtists"/>
        </authorList>
    </citation>
    <scope>IDENTIFICATION</scope>
</reference>
<accession>A0A0D3JUW5</accession>
<name>A0A0D3JUW5_EMIH1</name>
<organism evidence="2 3">
    <name type="scientific">Emiliania huxleyi (strain CCMP1516)</name>
    <dbReference type="NCBI Taxonomy" id="280463"/>
    <lineage>
        <taxon>Eukaryota</taxon>
        <taxon>Haptista</taxon>
        <taxon>Haptophyta</taxon>
        <taxon>Prymnesiophyceae</taxon>
        <taxon>Isochrysidales</taxon>
        <taxon>Noelaerhabdaceae</taxon>
        <taxon>Emiliania</taxon>
    </lineage>
</organism>
<dbReference type="RefSeq" id="XP_005779729.1">
    <property type="nucleotide sequence ID" value="XM_005779672.1"/>
</dbReference>
<feature type="region of interest" description="Disordered" evidence="1">
    <location>
        <begin position="43"/>
        <end position="135"/>
    </location>
</feature>
<reference evidence="3" key="1">
    <citation type="journal article" date="2013" name="Nature">
        <title>Pan genome of the phytoplankton Emiliania underpins its global distribution.</title>
        <authorList>
            <person name="Read B.A."/>
            <person name="Kegel J."/>
            <person name="Klute M.J."/>
            <person name="Kuo A."/>
            <person name="Lefebvre S.C."/>
            <person name="Maumus F."/>
            <person name="Mayer C."/>
            <person name="Miller J."/>
            <person name="Monier A."/>
            <person name="Salamov A."/>
            <person name="Young J."/>
            <person name="Aguilar M."/>
            <person name="Claverie J.M."/>
            <person name="Frickenhaus S."/>
            <person name="Gonzalez K."/>
            <person name="Herman E.K."/>
            <person name="Lin Y.C."/>
            <person name="Napier J."/>
            <person name="Ogata H."/>
            <person name="Sarno A.F."/>
            <person name="Shmutz J."/>
            <person name="Schroeder D."/>
            <person name="de Vargas C."/>
            <person name="Verret F."/>
            <person name="von Dassow P."/>
            <person name="Valentin K."/>
            <person name="Van de Peer Y."/>
            <person name="Wheeler G."/>
            <person name="Dacks J.B."/>
            <person name="Delwiche C.F."/>
            <person name="Dyhrman S.T."/>
            <person name="Glockner G."/>
            <person name="John U."/>
            <person name="Richards T."/>
            <person name="Worden A.Z."/>
            <person name="Zhang X."/>
            <person name="Grigoriev I.V."/>
            <person name="Allen A.E."/>
            <person name="Bidle K."/>
            <person name="Borodovsky M."/>
            <person name="Bowler C."/>
            <person name="Brownlee C."/>
            <person name="Cock J.M."/>
            <person name="Elias M."/>
            <person name="Gladyshev V.N."/>
            <person name="Groth M."/>
            <person name="Guda C."/>
            <person name="Hadaegh A."/>
            <person name="Iglesias-Rodriguez M.D."/>
            <person name="Jenkins J."/>
            <person name="Jones B.M."/>
            <person name="Lawson T."/>
            <person name="Leese F."/>
            <person name="Lindquist E."/>
            <person name="Lobanov A."/>
            <person name="Lomsadze A."/>
            <person name="Malik S.B."/>
            <person name="Marsh M.E."/>
            <person name="Mackinder L."/>
            <person name="Mock T."/>
            <person name="Mueller-Roeber B."/>
            <person name="Pagarete A."/>
            <person name="Parker M."/>
            <person name="Probert I."/>
            <person name="Quesneville H."/>
            <person name="Raines C."/>
            <person name="Rensing S.A."/>
            <person name="Riano-Pachon D.M."/>
            <person name="Richier S."/>
            <person name="Rokitta S."/>
            <person name="Shiraiwa Y."/>
            <person name="Soanes D.M."/>
            <person name="van der Giezen M."/>
            <person name="Wahlund T.M."/>
            <person name="Williams B."/>
            <person name="Wilson W."/>
            <person name="Wolfe G."/>
            <person name="Wurch L.L."/>
        </authorList>
    </citation>
    <scope>NUCLEOTIDE SEQUENCE</scope>
</reference>
<evidence type="ECO:0000313" key="3">
    <source>
        <dbReference type="Proteomes" id="UP000013827"/>
    </source>
</evidence>
<proteinExistence type="predicted"/>
<dbReference type="AlphaFoldDB" id="A0A0D3JUW5"/>
<dbReference type="KEGG" id="ehx:EMIHUDRAFT_236021"/>
<sequence length="160" mass="17812">MLSLVDEMQEMWASPQHKLTAYEAYLEERIALRRALHATALSRAPTPYPTPPPAIFRCEDSTPDDSASTSSRLEAKYLSQLSTLEGSSPSRVGSKRGLDEDNEMSGLPELSAWARARAEQAAEQALEQESTAKRQRKQRATFWATAVVDTELLSRLTLQC</sequence>
<dbReference type="EnsemblProtists" id="EOD27300">
    <property type="protein sequence ID" value="EOD27300"/>
    <property type="gene ID" value="EMIHUDRAFT_236021"/>
</dbReference>
<protein>
    <submittedName>
        <fullName evidence="2">Uncharacterized protein</fullName>
    </submittedName>
</protein>
<evidence type="ECO:0000256" key="1">
    <source>
        <dbReference type="SAM" id="MobiDB-lite"/>
    </source>
</evidence>
<dbReference type="GeneID" id="17272845"/>